<sequence length="60" mass="7122">MSKYNHPIYTKFVENTTENTLICLECNHVYHNETESTTLKGHYIANHPDIWKNIRMNKKG</sequence>
<dbReference type="EMBL" id="CAJVPW010025701">
    <property type="protein sequence ID" value="CAG8709906.1"/>
    <property type="molecule type" value="Genomic_DNA"/>
</dbReference>
<feature type="non-terminal residue" evidence="1">
    <location>
        <position position="60"/>
    </location>
</feature>
<evidence type="ECO:0000313" key="2">
    <source>
        <dbReference type="Proteomes" id="UP000789366"/>
    </source>
</evidence>
<organism evidence="1 2">
    <name type="scientific">Cetraspora pellucida</name>
    <dbReference type="NCBI Taxonomy" id="1433469"/>
    <lineage>
        <taxon>Eukaryota</taxon>
        <taxon>Fungi</taxon>
        <taxon>Fungi incertae sedis</taxon>
        <taxon>Mucoromycota</taxon>
        <taxon>Glomeromycotina</taxon>
        <taxon>Glomeromycetes</taxon>
        <taxon>Diversisporales</taxon>
        <taxon>Gigasporaceae</taxon>
        <taxon>Cetraspora</taxon>
    </lineage>
</organism>
<comment type="caution">
    <text evidence="1">The sequence shown here is derived from an EMBL/GenBank/DDBJ whole genome shotgun (WGS) entry which is preliminary data.</text>
</comment>
<protein>
    <submittedName>
        <fullName evidence="1">11014_t:CDS:1</fullName>
    </submittedName>
</protein>
<keyword evidence="2" id="KW-1185">Reference proteome</keyword>
<accession>A0ACA9PHZ9</accession>
<evidence type="ECO:0000313" key="1">
    <source>
        <dbReference type="EMBL" id="CAG8709906.1"/>
    </source>
</evidence>
<proteinExistence type="predicted"/>
<reference evidence="1" key="1">
    <citation type="submission" date="2021-06" db="EMBL/GenBank/DDBJ databases">
        <authorList>
            <person name="Kallberg Y."/>
            <person name="Tangrot J."/>
            <person name="Rosling A."/>
        </authorList>
    </citation>
    <scope>NUCLEOTIDE SEQUENCE</scope>
    <source>
        <strain evidence="1">28 12/20/2015</strain>
    </source>
</reference>
<dbReference type="Proteomes" id="UP000789366">
    <property type="component" value="Unassembled WGS sequence"/>
</dbReference>
<name>A0ACA9PHZ9_9GLOM</name>
<gene>
    <name evidence="1" type="ORF">SPELUC_LOCUS11752</name>
</gene>